<dbReference type="Proteomes" id="UP000238137">
    <property type="component" value="Unassembled WGS sequence"/>
</dbReference>
<dbReference type="EC" id="1.3.1.28" evidence="3"/>
<dbReference type="GO" id="GO:0019290">
    <property type="term" value="P:siderophore biosynthetic process"/>
    <property type="evidence" value="ECO:0007669"/>
    <property type="project" value="InterPro"/>
</dbReference>
<accession>A0A3R7P6B1</accession>
<sequence length="257" mass="26084">MKLEGFSGHAAFVTGAAGGIGLAVVRMLSEAGARVFATDIPAALERLPQQDGSTVHWHPLDVSDPDAVAGCIGLAEESVGPLALAVHAAGVLSTTPALDLTPDEWDRVMGVNAGGSFNILQALGRVMVPQGRGAIVVIGSNAAGIPRQHMAAYAASKAAVAMLTRCVGLELAAHGIRCNILAPGSTLTPMQTGMWADDNGAERVIAGDPAGFRTGIPLGKLATPEDIAAAAMFLLSDQAGQITMADLYVDGGATLRA</sequence>
<dbReference type="NCBIfam" id="TIGR04316">
    <property type="entry name" value="dhbA_paeA"/>
    <property type="match status" value="1"/>
</dbReference>
<proteinExistence type="inferred from homology"/>
<dbReference type="InterPro" id="IPR003560">
    <property type="entry name" value="DHB_DH"/>
</dbReference>
<dbReference type="FunFam" id="3.40.50.720:FF:000084">
    <property type="entry name" value="Short-chain dehydrogenase reductase"/>
    <property type="match status" value="1"/>
</dbReference>
<dbReference type="EMBL" id="PXNQ02000001">
    <property type="protein sequence ID" value="RNF35945.1"/>
    <property type="molecule type" value="Genomic_DNA"/>
</dbReference>
<dbReference type="PROSITE" id="PS00061">
    <property type="entry name" value="ADH_SHORT"/>
    <property type="match status" value="1"/>
</dbReference>
<evidence type="ECO:0000256" key="3">
    <source>
        <dbReference type="NCBIfam" id="TIGR04316"/>
    </source>
</evidence>
<reference evidence="5" key="1">
    <citation type="submission" date="2018-05" db="EMBL/GenBank/DDBJ databases">
        <title>Reclassification of Methylarcula marina and Methylarcula terricola as Paracoccus methylarcula sp.nov., comb.nov. and Paracoccus terricola comb.nov.</title>
        <authorList>
            <person name="Shmareva M.N."/>
            <person name="Doronina N.V."/>
            <person name="Vasilenko O.V."/>
            <person name="Tarlachkov S.V."/>
            <person name="Trotsenko Y.A."/>
        </authorList>
    </citation>
    <scope>NUCLEOTIDE SEQUENCE [LARGE SCALE GENOMIC DNA]</scope>
    <source>
        <strain evidence="5">VKM B-2159</strain>
    </source>
</reference>
<feature type="domain" description="Ketoreductase" evidence="4">
    <location>
        <begin position="9"/>
        <end position="186"/>
    </location>
</feature>
<dbReference type="GO" id="GO:0008667">
    <property type="term" value="F:2,3-dihydro-2,3-dihydroxybenzoate dehydrogenase activity"/>
    <property type="evidence" value="ECO:0007669"/>
    <property type="project" value="UniProtKB-UniRule"/>
</dbReference>
<dbReference type="SUPFAM" id="SSF51735">
    <property type="entry name" value="NAD(P)-binding Rossmann-fold domains"/>
    <property type="match status" value="1"/>
</dbReference>
<dbReference type="PANTHER" id="PTHR24321:SF13">
    <property type="entry name" value="2,3-DIHYDRO-2,3-DIHYDROXYBENZOATE DEHYDROGENASE"/>
    <property type="match status" value="1"/>
</dbReference>
<dbReference type="PRINTS" id="PR00080">
    <property type="entry name" value="SDRFAMILY"/>
</dbReference>
<protein>
    <recommendedName>
        <fullName evidence="3">2,3-dihydro-2,3-dihydroxybenzoate dehydrogenase</fullName>
        <ecNumber evidence="3">1.3.1.28</ecNumber>
    </recommendedName>
</protein>
<dbReference type="InterPro" id="IPR002347">
    <property type="entry name" value="SDR_fam"/>
</dbReference>
<evidence type="ECO:0000256" key="2">
    <source>
        <dbReference type="ARBA" id="ARBA00023002"/>
    </source>
</evidence>
<dbReference type="PANTHER" id="PTHR24321">
    <property type="entry name" value="DEHYDROGENASES, SHORT CHAIN"/>
    <property type="match status" value="1"/>
</dbReference>
<comment type="caution">
    <text evidence="5">The sequence shown here is derived from an EMBL/GenBank/DDBJ whole genome shotgun (WGS) entry which is preliminary data.</text>
</comment>
<dbReference type="SMART" id="SM00822">
    <property type="entry name" value="PKS_KR"/>
    <property type="match status" value="1"/>
</dbReference>
<dbReference type="InterPro" id="IPR036291">
    <property type="entry name" value="NAD(P)-bd_dom_sf"/>
</dbReference>
<dbReference type="PRINTS" id="PR01397">
    <property type="entry name" value="DHBDHDRGNASE"/>
</dbReference>
<dbReference type="Gene3D" id="3.40.50.720">
    <property type="entry name" value="NAD(P)-binding Rossmann-like Domain"/>
    <property type="match status" value="1"/>
</dbReference>
<organism evidence="5 6">
    <name type="scientific">Paracoccus methylarcula</name>
    <dbReference type="NCBI Taxonomy" id="72022"/>
    <lineage>
        <taxon>Bacteria</taxon>
        <taxon>Pseudomonadati</taxon>
        <taxon>Pseudomonadota</taxon>
        <taxon>Alphaproteobacteria</taxon>
        <taxon>Rhodobacterales</taxon>
        <taxon>Paracoccaceae</taxon>
        <taxon>Paracoccus</taxon>
    </lineage>
</organism>
<comment type="similarity">
    <text evidence="1">Belongs to the short-chain dehydrogenases/reductases (SDR) family.</text>
</comment>
<keyword evidence="6" id="KW-1185">Reference proteome</keyword>
<evidence type="ECO:0000259" key="4">
    <source>
        <dbReference type="SMART" id="SM00822"/>
    </source>
</evidence>
<dbReference type="RefSeq" id="WP_106689367.1">
    <property type="nucleotide sequence ID" value="NZ_PXNQ02000001.1"/>
</dbReference>
<dbReference type="InterPro" id="IPR020904">
    <property type="entry name" value="Sc_DH/Rdtase_CS"/>
</dbReference>
<dbReference type="AlphaFoldDB" id="A0A3R7P6B1"/>
<keyword evidence="2" id="KW-0560">Oxidoreductase</keyword>
<gene>
    <name evidence="5" type="ORF">A7A09_000575</name>
</gene>
<dbReference type="Pfam" id="PF13561">
    <property type="entry name" value="adh_short_C2"/>
    <property type="match status" value="1"/>
</dbReference>
<evidence type="ECO:0000256" key="1">
    <source>
        <dbReference type="ARBA" id="ARBA00006484"/>
    </source>
</evidence>
<dbReference type="OrthoDB" id="9779623at2"/>
<name>A0A3R7P6B1_9RHOB</name>
<evidence type="ECO:0000313" key="6">
    <source>
        <dbReference type="Proteomes" id="UP000238137"/>
    </source>
</evidence>
<dbReference type="InterPro" id="IPR057326">
    <property type="entry name" value="KR_dom"/>
</dbReference>
<evidence type="ECO:0000313" key="5">
    <source>
        <dbReference type="EMBL" id="RNF35945.1"/>
    </source>
</evidence>